<name>A0A1H5LTT0_9FLAO</name>
<dbReference type="EMBL" id="FNUG01000002">
    <property type="protein sequence ID" value="SEE80390.1"/>
    <property type="molecule type" value="Genomic_DNA"/>
</dbReference>
<dbReference type="RefSeq" id="WP_093112733.1">
    <property type="nucleotide sequence ID" value="NZ_FNGG01000002.1"/>
</dbReference>
<protein>
    <recommendedName>
        <fullName evidence="3">DUF4402 domain-containing protein</fullName>
    </recommendedName>
</protein>
<dbReference type="Proteomes" id="UP000199448">
    <property type="component" value="Unassembled WGS sequence"/>
</dbReference>
<reference evidence="1 2" key="1">
    <citation type="submission" date="2016-10" db="EMBL/GenBank/DDBJ databases">
        <authorList>
            <person name="de Groot N.N."/>
        </authorList>
    </citation>
    <scope>NUCLEOTIDE SEQUENCE [LARGE SCALE GENOMIC DNA]</scope>
    <source>
        <strain evidence="1 2">DSM 23553</strain>
    </source>
</reference>
<dbReference type="STRING" id="390640.SAMN04488034_102416"/>
<evidence type="ECO:0000313" key="2">
    <source>
        <dbReference type="Proteomes" id="UP000199448"/>
    </source>
</evidence>
<proteinExistence type="predicted"/>
<evidence type="ECO:0008006" key="3">
    <source>
        <dbReference type="Google" id="ProtNLM"/>
    </source>
</evidence>
<gene>
    <name evidence="1" type="ORF">SAMN04488034_102416</name>
</gene>
<keyword evidence="2" id="KW-1185">Reference proteome</keyword>
<organism evidence="1 2">
    <name type="scientific">Salinimicrobium catena</name>
    <dbReference type="NCBI Taxonomy" id="390640"/>
    <lineage>
        <taxon>Bacteria</taxon>
        <taxon>Pseudomonadati</taxon>
        <taxon>Bacteroidota</taxon>
        <taxon>Flavobacteriia</taxon>
        <taxon>Flavobacteriales</taxon>
        <taxon>Flavobacteriaceae</taxon>
        <taxon>Salinimicrobium</taxon>
    </lineage>
</organism>
<sequence length="171" mass="17992">MIKQFLSPPKIILIFGLLFISIQSSAQQVTIERVNGNLNFGKFAKTAPGTITLNWDGSVNSDADIFPVRSSTRSVASIDISTSANTENNGNGNGNVGKVVNITSLVTTLDGPGTGALELSLNFSDNNFSLPQDTTKTIYMGGTLTVGGPEDPVGPYVGMVDVTVDVTFAFQ</sequence>
<dbReference type="AlphaFoldDB" id="A0A1H5LTT0"/>
<accession>A0A1H5LTT0</accession>
<evidence type="ECO:0000313" key="1">
    <source>
        <dbReference type="EMBL" id="SEE80390.1"/>
    </source>
</evidence>